<gene>
    <name evidence="10" type="ORF">TSAR_009460</name>
</gene>
<dbReference type="OrthoDB" id="6424337at2759"/>
<keyword evidence="6" id="KW-0675">Receptor</keyword>
<dbReference type="GO" id="GO:0005886">
    <property type="term" value="C:plasma membrane"/>
    <property type="evidence" value="ECO:0007669"/>
    <property type="project" value="UniProtKB-SubCell"/>
</dbReference>
<dbReference type="PANTHER" id="PTHR42643:SF30">
    <property type="entry name" value="IONOTROPIC RECEPTOR 40A-RELATED"/>
    <property type="match status" value="1"/>
</dbReference>
<dbReference type="STRING" id="543379.A0A232FM93"/>
<protein>
    <recommendedName>
        <fullName evidence="9">Ionotropic receptor 75a N-terminal domain-containing protein</fullName>
    </recommendedName>
</protein>
<evidence type="ECO:0000256" key="8">
    <source>
        <dbReference type="SAM" id="Phobius"/>
    </source>
</evidence>
<dbReference type="PANTHER" id="PTHR42643">
    <property type="entry name" value="IONOTROPIC RECEPTOR 20A-RELATED"/>
    <property type="match status" value="1"/>
</dbReference>
<keyword evidence="3 8" id="KW-0812">Transmembrane</keyword>
<evidence type="ECO:0000313" key="10">
    <source>
        <dbReference type="EMBL" id="OXU31792.1"/>
    </source>
</evidence>
<feature type="domain" description="Ionotropic receptor 75a N-terminal" evidence="9">
    <location>
        <begin position="39"/>
        <end position="219"/>
    </location>
</feature>
<dbReference type="Pfam" id="PF24576">
    <property type="entry name" value="IR75A_N"/>
    <property type="match status" value="1"/>
</dbReference>
<dbReference type="InterPro" id="IPR052192">
    <property type="entry name" value="Insect_Ionotropic_Sensory_Rcpt"/>
</dbReference>
<organism evidence="10 11">
    <name type="scientific">Trichomalopsis sarcophagae</name>
    <dbReference type="NCBI Taxonomy" id="543379"/>
    <lineage>
        <taxon>Eukaryota</taxon>
        <taxon>Metazoa</taxon>
        <taxon>Ecdysozoa</taxon>
        <taxon>Arthropoda</taxon>
        <taxon>Hexapoda</taxon>
        <taxon>Insecta</taxon>
        <taxon>Pterygota</taxon>
        <taxon>Neoptera</taxon>
        <taxon>Endopterygota</taxon>
        <taxon>Hymenoptera</taxon>
        <taxon>Apocrita</taxon>
        <taxon>Proctotrupomorpha</taxon>
        <taxon>Chalcidoidea</taxon>
        <taxon>Pteromalidae</taxon>
        <taxon>Pteromalinae</taxon>
        <taxon>Trichomalopsis</taxon>
    </lineage>
</organism>
<keyword evidence="2" id="KW-1003">Cell membrane</keyword>
<evidence type="ECO:0000256" key="4">
    <source>
        <dbReference type="ARBA" id="ARBA00022989"/>
    </source>
</evidence>
<evidence type="ECO:0000256" key="5">
    <source>
        <dbReference type="ARBA" id="ARBA00023136"/>
    </source>
</evidence>
<evidence type="ECO:0000313" key="11">
    <source>
        <dbReference type="Proteomes" id="UP000215335"/>
    </source>
</evidence>
<reference evidence="10 11" key="1">
    <citation type="journal article" date="2017" name="Curr. Biol.">
        <title>The Evolution of Venom by Co-option of Single-Copy Genes.</title>
        <authorList>
            <person name="Martinson E.O."/>
            <person name="Mrinalini"/>
            <person name="Kelkar Y.D."/>
            <person name="Chang C.H."/>
            <person name="Werren J.H."/>
        </authorList>
    </citation>
    <scope>NUCLEOTIDE SEQUENCE [LARGE SCALE GENOMIC DNA]</scope>
    <source>
        <strain evidence="10 11">Alberta</strain>
        <tissue evidence="10">Whole body</tissue>
    </source>
</reference>
<dbReference type="EMBL" id="NNAY01000030">
    <property type="protein sequence ID" value="OXU31792.1"/>
    <property type="molecule type" value="Genomic_DNA"/>
</dbReference>
<keyword evidence="5 8" id="KW-0472">Membrane</keyword>
<keyword evidence="7" id="KW-0325">Glycoprotein</keyword>
<proteinExistence type="predicted"/>
<comment type="subcellular location">
    <subcellularLocation>
        <location evidence="1">Cell membrane</location>
        <topology evidence="1">Multi-pass membrane protein</topology>
    </subcellularLocation>
</comment>
<keyword evidence="4 8" id="KW-1133">Transmembrane helix</keyword>
<evidence type="ECO:0000256" key="2">
    <source>
        <dbReference type="ARBA" id="ARBA00022475"/>
    </source>
</evidence>
<dbReference type="AlphaFoldDB" id="A0A232FM93"/>
<feature type="transmembrane region" description="Helical" evidence="8">
    <location>
        <begin position="456"/>
        <end position="476"/>
    </location>
</feature>
<dbReference type="InterPro" id="IPR057074">
    <property type="entry name" value="IR75A_N"/>
</dbReference>
<feature type="transmembrane region" description="Helical" evidence="8">
    <location>
        <begin position="403"/>
        <end position="424"/>
    </location>
</feature>
<keyword evidence="11" id="KW-1185">Reference proteome</keyword>
<comment type="caution">
    <text evidence="10">The sequence shown here is derived from an EMBL/GenBank/DDBJ whole genome shotgun (WGS) entry which is preliminary data.</text>
</comment>
<evidence type="ECO:0000256" key="1">
    <source>
        <dbReference type="ARBA" id="ARBA00004651"/>
    </source>
</evidence>
<evidence type="ECO:0000256" key="3">
    <source>
        <dbReference type="ARBA" id="ARBA00022692"/>
    </source>
</evidence>
<evidence type="ECO:0000259" key="9">
    <source>
        <dbReference type="Pfam" id="PF24576"/>
    </source>
</evidence>
<evidence type="ECO:0000256" key="6">
    <source>
        <dbReference type="ARBA" id="ARBA00023170"/>
    </source>
</evidence>
<dbReference type="Gene3D" id="1.10.287.70">
    <property type="match status" value="1"/>
</dbReference>
<sequence length="524" mass="60671">MRRDRNIHKMSSAFKCLALFVFIIIIFPLDQCKQNITDEFIIEYFRYRAPSTVVGFTCDQYENDVQLIKKFSDVKLQSLIWKLENRMELSSLAKALHHRLGVFIDLRCQFSENVKMAFNEATDHKMFDELYYWLILGSDLNESLSLINDNSFGVSTDFVLAIFEENQCILYDIYNPCKLRGGTLKTTRLGFWNESSGLNIVFELNKVRRWNLEGMAIRISGLVCKRCSLPFKKVETCPVVKNRPSNVPVLEYLQDPNYKHLDRLTRLGYAMWMHLADMFNFTVQIVFLKHITRFVHVYSLEFNETTVWNEGDENGPVMTSLMNGEIDASGTADALTIERLDLVKAVYPALPFRYFIIQYEMIIAKLLLKLTILLDFRTCFIFRSTSSDRISVRDIFLPLSSTVWYLTIAISVLSINALAFLSILSNRDIYENYLSSIIIHVGAFCQQGTEFSSNNLSGRIAILHILLFNLLLYNYYLASAVSNRLSEPITLINDSLHELRKTDFQYASEPMLDFDRHIKVDAAF</sequence>
<dbReference type="Proteomes" id="UP000215335">
    <property type="component" value="Unassembled WGS sequence"/>
</dbReference>
<name>A0A232FM93_9HYME</name>
<evidence type="ECO:0000256" key="7">
    <source>
        <dbReference type="ARBA" id="ARBA00023180"/>
    </source>
</evidence>
<accession>A0A232FM93</accession>